<feature type="compositionally biased region" description="Basic and acidic residues" evidence="1">
    <location>
        <begin position="1"/>
        <end position="12"/>
    </location>
</feature>
<gene>
    <name evidence="2" type="ORF">AB6A68_14420</name>
</gene>
<feature type="compositionally biased region" description="Basic residues" evidence="1">
    <location>
        <begin position="13"/>
        <end position="23"/>
    </location>
</feature>
<organism evidence="2 3">
    <name type="scientific">Ferrimicrobium acidiphilum</name>
    <dbReference type="NCBI Taxonomy" id="121039"/>
    <lineage>
        <taxon>Bacteria</taxon>
        <taxon>Bacillati</taxon>
        <taxon>Actinomycetota</taxon>
        <taxon>Acidimicrobiia</taxon>
        <taxon>Acidimicrobiales</taxon>
        <taxon>Acidimicrobiaceae</taxon>
        <taxon>Ferrimicrobium</taxon>
    </lineage>
</organism>
<feature type="region of interest" description="Disordered" evidence="1">
    <location>
        <begin position="1"/>
        <end position="46"/>
    </location>
</feature>
<proteinExistence type="predicted"/>
<dbReference type="Proteomes" id="UP001560267">
    <property type="component" value="Unassembled WGS sequence"/>
</dbReference>
<name>A0ABV3Y617_9ACTN</name>
<protein>
    <submittedName>
        <fullName evidence="2">ISAzo13 family transposase</fullName>
    </submittedName>
</protein>
<dbReference type="InterPro" id="IPR011518">
    <property type="entry name" value="Transposase_36"/>
</dbReference>
<dbReference type="NCBIfam" id="NF033519">
    <property type="entry name" value="transpos_ISAzo13"/>
    <property type="match status" value="1"/>
</dbReference>
<sequence>KELQDHPQDPTPRRIRRPGAGRKKISEADPSLMSDLESLVEPETRGDPISPLRWTTKSLRSLAEELKAMGHVVSHTSVGILLQELGYSLQSNAKTLEGGKHPDRNAQFAHINAETSSRLERGEPVISVDTKKKELIGPYKNNGRTWRPKGDPEQVNVYDFIDPELGRANPYGVYDLASDSRWVSVGTDHDTAAFAVATIRRWWLSVGSPAYPNATELLITADGGASNGS</sequence>
<feature type="non-terminal residue" evidence="2">
    <location>
        <position position="1"/>
    </location>
</feature>
<dbReference type="EMBL" id="JBFSHR010000175">
    <property type="protein sequence ID" value="MEX6431007.1"/>
    <property type="molecule type" value="Genomic_DNA"/>
</dbReference>
<accession>A0ABV3Y617</accession>
<keyword evidence="3" id="KW-1185">Reference proteome</keyword>
<comment type="caution">
    <text evidence="2">The sequence shown here is derived from an EMBL/GenBank/DDBJ whole genome shotgun (WGS) entry which is preliminary data.</text>
</comment>
<reference evidence="2 3" key="1">
    <citation type="submission" date="2024-07" db="EMBL/GenBank/DDBJ databases">
        <title>Draft Genome Sequence of Ferrimicrobium acidiphilum Strain YE2023, Isolated from a Pulp of Bioleach Reactor.</title>
        <authorList>
            <person name="Elkina Y.A."/>
            <person name="Bulaeva A.G."/>
            <person name="Beletsky A.V."/>
            <person name="Mardanov A.V."/>
        </authorList>
    </citation>
    <scope>NUCLEOTIDE SEQUENCE [LARGE SCALE GENOMIC DNA]</scope>
    <source>
        <strain evidence="2 3">YE2023</strain>
    </source>
</reference>
<evidence type="ECO:0000313" key="3">
    <source>
        <dbReference type="Proteomes" id="UP001560267"/>
    </source>
</evidence>
<evidence type="ECO:0000256" key="1">
    <source>
        <dbReference type="SAM" id="MobiDB-lite"/>
    </source>
</evidence>
<dbReference type="Pfam" id="PF07592">
    <property type="entry name" value="DDE_Tnp_ISAZ013"/>
    <property type="match status" value="1"/>
</dbReference>
<evidence type="ECO:0000313" key="2">
    <source>
        <dbReference type="EMBL" id="MEX6431007.1"/>
    </source>
</evidence>
<feature type="non-terminal residue" evidence="2">
    <location>
        <position position="229"/>
    </location>
</feature>
<dbReference type="RefSeq" id="WP_369085081.1">
    <property type="nucleotide sequence ID" value="NZ_JBFSHR010000175.1"/>
</dbReference>